<dbReference type="NCBIfam" id="TIGR04183">
    <property type="entry name" value="Por_Secre_tail"/>
    <property type="match status" value="1"/>
</dbReference>
<accession>A0A645C876</accession>
<name>A0A645C876_9ZZZZ</name>
<evidence type="ECO:0000313" key="2">
    <source>
        <dbReference type="EMBL" id="MPM73607.1"/>
    </source>
</evidence>
<feature type="domain" description="Secretion system C-terminal sorting" evidence="1">
    <location>
        <begin position="196"/>
        <end position="263"/>
    </location>
</feature>
<gene>
    <name evidence="2" type="ORF">SDC9_120589</name>
</gene>
<protein>
    <recommendedName>
        <fullName evidence="1">Secretion system C-terminal sorting domain-containing protein</fullName>
    </recommendedName>
</protein>
<dbReference type="EMBL" id="VSSQ01025466">
    <property type="protein sequence ID" value="MPM73607.1"/>
    <property type="molecule type" value="Genomic_DNA"/>
</dbReference>
<dbReference type="InterPro" id="IPR026444">
    <property type="entry name" value="Secre_tail"/>
</dbReference>
<evidence type="ECO:0000259" key="1">
    <source>
        <dbReference type="Pfam" id="PF18962"/>
    </source>
</evidence>
<reference evidence="2" key="1">
    <citation type="submission" date="2019-08" db="EMBL/GenBank/DDBJ databases">
        <authorList>
            <person name="Kucharzyk K."/>
            <person name="Murdoch R.W."/>
            <person name="Higgins S."/>
            <person name="Loffler F."/>
        </authorList>
    </citation>
    <scope>NUCLEOTIDE SEQUENCE</scope>
</reference>
<comment type="caution">
    <text evidence="2">The sequence shown here is derived from an EMBL/GenBank/DDBJ whole genome shotgun (WGS) entry which is preliminary data.</text>
</comment>
<organism evidence="2">
    <name type="scientific">bioreactor metagenome</name>
    <dbReference type="NCBI Taxonomy" id="1076179"/>
    <lineage>
        <taxon>unclassified sequences</taxon>
        <taxon>metagenomes</taxon>
        <taxon>ecological metagenomes</taxon>
    </lineage>
</organism>
<proteinExistence type="predicted"/>
<dbReference type="AlphaFoldDB" id="A0A645C876"/>
<sequence>MGRLLKVIEIFNNFVSEPLKSNSMKKFYLLTSLLIGFYSFSQVGTLCTDPIVISTLPYTTTDNTANYADNYDPQTGTSPACVSTTFGNFYHGGNDVIYSWIAPSDGSIKIEIPNAVAWTGMFVYTDCANIGVNYAACATSPTAKTLTIDNFAVISGQKYYFYISSWPSPQTVPYTLKVTAINLATENSVKVNGSAIYPNPAGKELNFRTENPVHSATIYDMSGKVLHKMNVSDGKISVEDLKPGSYIIEYTDRAGVTATKKFIKS</sequence>
<dbReference type="Pfam" id="PF18962">
    <property type="entry name" value="Por_Secre_tail"/>
    <property type="match status" value="1"/>
</dbReference>